<dbReference type="Pfam" id="PF13692">
    <property type="entry name" value="Glyco_trans_1_4"/>
    <property type="match status" value="1"/>
</dbReference>
<reference evidence="1" key="1">
    <citation type="journal article" date="2023" name="Phytobiomes J">
        <title>Deciphering the key players within the bacterial microbiota associated with aerial crown gall tumors on rhododendron: Insights into the gallobiome.</title>
        <authorList>
            <person name="Kuzmanovic N."/>
            <person name="Nesme J."/>
            <person name="Wolf J."/>
            <person name="Neumann-Schaal M."/>
            <person name="Petersen J."/>
            <person name="Fernandez-Gnecco G."/>
            <person name="Sproeer C."/>
            <person name="Bunk B."/>
            <person name="Overmann J."/>
            <person name="Sorensen S.J."/>
            <person name="Idczak E."/>
            <person name="Smalla K."/>
        </authorList>
    </citation>
    <scope>NUCLEOTIDE SEQUENCE [LARGE SCALE GENOMIC DNA]</scope>
    <source>
        <strain evidence="1">Rho-14.1</strain>
    </source>
</reference>
<comment type="caution">
    <text evidence="1">The sequence shown here is derived from an EMBL/GenBank/DDBJ whole genome shotgun (WGS) entry which is preliminary data.</text>
</comment>
<accession>A0ABU4W4S9</accession>
<keyword evidence="2" id="KW-1185">Reference proteome</keyword>
<dbReference type="SUPFAM" id="SSF53756">
    <property type="entry name" value="UDP-Glycosyltransferase/glycogen phosphorylase"/>
    <property type="match status" value="1"/>
</dbReference>
<keyword evidence="1" id="KW-0808">Transferase</keyword>
<keyword evidence="1" id="KW-0328">Glycosyltransferase</keyword>
<name>A0ABU4W4S9_9HYPH</name>
<organism evidence="1 2">
    <name type="scientific">Agrobacterium rosae</name>
    <dbReference type="NCBI Taxonomy" id="1972867"/>
    <lineage>
        <taxon>Bacteria</taxon>
        <taxon>Pseudomonadati</taxon>
        <taxon>Pseudomonadota</taxon>
        <taxon>Alphaproteobacteria</taxon>
        <taxon>Hyphomicrobiales</taxon>
        <taxon>Rhizobiaceae</taxon>
        <taxon>Rhizobium/Agrobacterium group</taxon>
        <taxon>Agrobacterium</taxon>
    </lineage>
</organism>
<dbReference type="CDD" id="cd03801">
    <property type="entry name" value="GT4_PimA-like"/>
    <property type="match status" value="1"/>
</dbReference>
<sequence length="329" mass="36604">MNIVQFVMSGGWGGSEAIAFELANELSRSESIAVVVSTSENHSLEFYRSKLTHEVTLVDGTDLATDVLASLPFSPDILHGHLRSGLVRMRNIKGPKKVGHMHMRFYPSQFANTDAVVAVAPWQLADVPRNYPGQTFLVPNFLPHQPEPETPFHDKLKIEIGIPLSAHLVGTTGRLNHDKGFDVLIEAMRLVGEDVHCVIVGRGDQEDALRRQAEDLANVHFLGFRSDVMHVLYGLDSYVSSSRADSFGLSLLEAMHIGLPVAATKTFGGRYLLEHLPERLVEMEDHIDLASAINSLVLKNRQPIDYRLDRFDKRTSCAALLDAYNRILM</sequence>
<dbReference type="Gene3D" id="3.40.50.2000">
    <property type="entry name" value="Glycogen Phosphorylase B"/>
    <property type="match status" value="2"/>
</dbReference>
<dbReference type="EMBL" id="JAVRAD010000024">
    <property type="protein sequence ID" value="MDX8332793.1"/>
    <property type="molecule type" value="Genomic_DNA"/>
</dbReference>
<evidence type="ECO:0000313" key="2">
    <source>
        <dbReference type="Proteomes" id="UP001277561"/>
    </source>
</evidence>
<gene>
    <name evidence="1" type="ORF">RMS29_26700</name>
</gene>
<dbReference type="EC" id="2.4.-.-" evidence="1"/>
<dbReference type="Proteomes" id="UP001277561">
    <property type="component" value="Unassembled WGS sequence"/>
</dbReference>
<evidence type="ECO:0000313" key="1">
    <source>
        <dbReference type="EMBL" id="MDX8332793.1"/>
    </source>
</evidence>
<dbReference type="PANTHER" id="PTHR12526">
    <property type="entry name" value="GLYCOSYLTRANSFERASE"/>
    <property type="match status" value="1"/>
</dbReference>
<proteinExistence type="predicted"/>
<protein>
    <submittedName>
        <fullName evidence="1">Glycosyltransferase family 4 protein</fullName>
        <ecNumber evidence="1">2.4.-.-</ecNumber>
    </submittedName>
</protein>
<dbReference type="RefSeq" id="WP_320188851.1">
    <property type="nucleotide sequence ID" value="NZ_CP192765.1"/>
</dbReference>
<dbReference type="GO" id="GO:0016757">
    <property type="term" value="F:glycosyltransferase activity"/>
    <property type="evidence" value="ECO:0007669"/>
    <property type="project" value="UniProtKB-KW"/>
</dbReference>